<proteinExistence type="predicted"/>
<dbReference type="GO" id="GO:0005886">
    <property type="term" value="C:plasma membrane"/>
    <property type="evidence" value="ECO:0007669"/>
    <property type="project" value="InterPro"/>
</dbReference>
<dbReference type="AlphaFoldDB" id="W5Y3E9"/>
<sequence>MAAVAAPQHSGRVIPFPRRPFAAVAAAVLLIAGGLSLPPLLDDNQQAQNAASGEEAMHEIMGASDVVSANLDASGASLSIVSSTSMDKAGAMVDGEPALADGMGAQVWSVDDQGELTSAGVIGQDPHEDVWMPFDSHGSQVIVTEEPAAGSTQPTGRVLAQVRL</sequence>
<dbReference type="PATRIC" id="fig|1224164.3.peg.1995"/>
<name>W5Y3E9_9CORY</name>
<dbReference type="InterPro" id="IPR051474">
    <property type="entry name" value="Anti-sigma-K/W_factor"/>
</dbReference>
<evidence type="ECO:0000313" key="4">
    <source>
        <dbReference type="Proteomes" id="UP000019222"/>
    </source>
</evidence>
<accession>W5Y3E9</accession>
<feature type="transmembrane region" description="Helical" evidence="1">
    <location>
        <begin position="21"/>
        <end position="41"/>
    </location>
</feature>
<dbReference type="GO" id="GO:0006417">
    <property type="term" value="P:regulation of translation"/>
    <property type="evidence" value="ECO:0007669"/>
    <property type="project" value="TreeGrafter"/>
</dbReference>
<dbReference type="Pfam" id="PF10099">
    <property type="entry name" value="RskA_C"/>
    <property type="match status" value="1"/>
</dbReference>
<keyword evidence="1" id="KW-0472">Membrane</keyword>
<organism evidence="3 4">
    <name type="scientific">Corynebacterium vitaeruminis DSM 20294</name>
    <dbReference type="NCBI Taxonomy" id="1224164"/>
    <lineage>
        <taxon>Bacteria</taxon>
        <taxon>Bacillati</taxon>
        <taxon>Actinomycetota</taxon>
        <taxon>Actinomycetes</taxon>
        <taxon>Mycobacteriales</taxon>
        <taxon>Corynebacteriaceae</taxon>
        <taxon>Corynebacterium</taxon>
    </lineage>
</organism>
<evidence type="ECO:0000259" key="2">
    <source>
        <dbReference type="Pfam" id="PF10099"/>
    </source>
</evidence>
<feature type="domain" description="Anti-sigma K factor RskA C-terminal" evidence="2">
    <location>
        <begin position="22"/>
        <end position="157"/>
    </location>
</feature>
<dbReference type="GO" id="GO:0016989">
    <property type="term" value="F:sigma factor antagonist activity"/>
    <property type="evidence" value="ECO:0007669"/>
    <property type="project" value="TreeGrafter"/>
</dbReference>
<dbReference type="eggNOG" id="COG5343">
    <property type="taxonomic scope" value="Bacteria"/>
</dbReference>
<evidence type="ECO:0000256" key="1">
    <source>
        <dbReference type="SAM" id="Phobius"/>
    </source>
</evidence>
<evidence type="ECO:0000313" key="3">
    <source>
        <dbReference type="EMBL" id="AHI23360.1"/>
    </source>
</evidence>
<dbReference type="PANTHER" id="PTHR37461:SF1">
    <property type="entry name" value="ANTI-SIGMA-K FACTOR RSKA"/>
    <property type="match status" value="1"/>
</dbReference>
<protein>
    <submittedName>
        <fullName evidence="3">Anti-sigma-K factor</fullName>
    </submittedName>
</protein>
<keyword evidence="1" id="KW-1133">Transmembrane helix</keyword>
<reference evidence="3 4" key="1">
    <citation type="submission" date="2013-02" db="EMBL/GenBank/DDBJ databases">
        <title>The complete genome sequence of Corynebacterium vitaeruminis DSM 20294.</title>
        <authorList>
            <person name="Ruckert C."/>
            <person name="Albersmeier A."/>
            <person name="Kalinowski J."/>
        </authorList>
    </citation>
    <scope>NUCLEOTIDE SEQUENCE [LARGE SCALE GENOMIC DNA]</scope>
    <source>
        <strain evidence="4">ATCC 10234</strain>
    </source>
</reference>
<dbReference type="Proteomes" id="UP000019222">
    <property type="component" value="Chromosome"/>
</dbReference>
<dbReference type="InterPro" id="IPR018764">
    <property type="entry name" value="RskA_C"/>
</dbReference>
<dbReference type="STRING" id="1224164.B843_09875"/>
<dbReference type="RefSeq" id="WP_155895143.1">
    <property type="nucleotide sequence ID" value="NZ_CP004353.1"/>
</dbReference>
<dbReference type="PANTHER" id="PTHR37461">
    <property type="entry name" value="ANTI-SIGMA-K FACTOR RSKA"/>
    <property type="match status" value="1"/>
</dbReference>
<keyword evidence="4" id="KW-1185">Reference proteome</keyword>
<dbReference type="HOGENOM" id="CLU_092336_0_0_11"/>
<keyword evidence="1" id="KW-0812">Transmembrane</keyword>
<gene>
    <name evidence="3" type="ORF">B843_09875</name>
</gene>
<dbReference type="EMBL" id="CP004353">
    <property type="protein sequence ID" value="AHI23360.1"/>
    <property type="molecule type" value="Genomic_DNA"/>
</dbReference>
<dbReference type="KEGG" id="cvt:B843_09875"/>